<feature type="non-terminal residue" evidence="3">
    <location>
        <position position="350"/>
    </location>
</feature>
<evidence type="ECO:0000259" key="2">
    <source>
        <dbReference type="Pfam" id="PF01882"/>
    </source>
</evidence>
<organism evidence="3">
    <name type="scientific">Caldithrix abyssi</name>
    <dbReference type="NCBI Taxonomy" id="187145"/>
    <lineage>
        <taxon>Bacteria</taxon>
        <taxon>Pseudomonadati</taxon>
        <taxon>Calditrichota</taxon>
        <taxon>Calditrichia</taxon>
        <taxon>Calditrichales</taxon>
        <taxon>Calditrichaceae</taxon>
        <taxon>Caldithrix</taxon>
    </lineage>
</organism>
<gene>
    <name evidence="3" type="ORF">ENJ10_08270</name>
</gene>
<reference evidence="3" key="1">
    <citation type="journal article" date="2020" name="mSystems">
        <title>Genome- and Community-Level Interaction Insights into Carbon Utilization and Element Cycling Functions of Hydrothermarchaeota in Hydrothermal Sediment.</title>
        <authorList>
            <person name="Zhou Z."/>
            <person name="Liu Y."/>
            <person name="Xu W."/>
            <person name="Pan J."/>
            <person name="Luo Z.H."/>
            <person name="Li M."/>
        </authorList>
    </citation>
    <scope>NUCLEOTIDE SEQUENCE [LARGE SCALE GENOMIC DNA]</scope>
    <source>
        <strain evidence="3">HyVt-456</strain>
    </source>
</reference>
<sequence length="350" mass="40519">MKRFFDFLPQNRLYGGLGLSSLLFLTAYMYPLLYGTARAVLLLIILLALTDYLLLFMRPRIVTAVRSHARRFSNGDPNGVTITVGNLLPLPLRAVVYDEAPDVFQFRGETGRLKLPPKKSARLRYTLIPGQRGLFYFGSINVLLTSPLGFIGRFERFKNESEIHVYPSFLRLKAYDINALTFSGEGEHLKRVRRVGVTMEFDQIRTYVPGDDFRFVNWRATARRHQVMVNQYMDEQAQSIYMILNNSRVMHMPFNGLSLLDHSINSALVTAHVVLQKKDRPGLMSFSANSPRFLPASTHSNQRIRILDHLYRLQTDRREADYERLYLYVQKHIPQRSLLMLYTNFESKSA</sequence>
<protein>
    <submittedName>
        <fullName evidence="3">DUF58 domain-containing protein</fullName>
    </submittedName>
</protein>
<dbReference type="Proteomes" id="UP000886005">
    <property type="component" value="Unassembled WGS sequence"/>
</dbReference>
<proteinExistence type="predicted"/>
<dbReference type="EMBL" id="DRLD01000225">
    <property type="protein sequence ID" value="HED10670.1"/>
    <property type="molecule type" value="Genomic_DNA"/>
</dbReference>
<dbReference type="PANTHER" id="PTHR33608:SF3">
    <property type="entry name" value="SLR2013 PROTEIN"/>
    <property type="match status" value="1"/>
</dbReference>
<dbReference type="Pfam" id="PF01882">
    <property type="entry name" value="DUF58"/>
    <property type="match status" value="1"/>
</dbReference>
<keyword evidence="1" id="KW-0472">Membrane</keyword>
<evidence type="ECO:0000313" key="3">
    <source>
        <dbReference type="EMBL" id="HED10670.1"/>
    </source>
</evidence>
<dbReference type="PANTHER" id="PTHR33608">
    <property type="entry name" value="BLL2464 PROTEIN"/>
    <property type="match status" value="1"/>
</dbReference>
<feature type="domain" description="DUF58" evidence="2">
    <location>
        <begin position="203"/>
        <end position="345"/>
    </location>
</feature>
<feature type="transmembrane region" description="Helical" evidence="1">
    <location>
        <begin position="12"/>
        <end position="33"/>
    </location>
</feature>
<feature type="transmembrane region" description="Helical" evidence="1">
    <location>
        <begin position="134"/>
        <end position="154"/>
    </location>
</feature>
<feature type="transmembrane region" description="Helical" evidence="1">
    <location>
        <begin position="39"/>
        <end position="57"/>
    </location>
</feature>
<evidence type="ECO:0000256" key="1">
    <source>
        <dbReference type="SAM" id="Phobius"/>
    </source>
</evidence>
<keyword evidence="1" id="KW-1133">Transmembrane helix</keyword>
<comment type="caution">
    <text evidence="3">The sequence shown here is derived from an EMBL/GenBank/DDBJ whole genome shotgun (WGS) entry which is preliminary data.</text>
</comment>
<keyword evidence="1" id="KW-0812">Transmembrane</keyword>
<dbReference type="AlphaFoldDB" id="A0A7V1LMH0"/>
<name>A0A7V1LMH0_CALAY</name>
<dbReference type="InterPro" id="IPR002881">
    <property type="entry name" value="DUF58"/>
</dbReference>
<accession>A0A7V1LMH0</accession>